<evidence type="ECO:0000313" key="1">
    <source>
        <dbReference type="EMBL" id="AEM23507.1"/>
    </source>
</evidence>
<dbReference type="EMBL" id="CP002875">
    <property type="protein sequence ID" value="AEM23507.1"/>
    <property type="molecule type" value="Genomic_DNA"/>
</dbReference>
<proteinExistence type="predicted"/>
<dbReference type="GeneID" id="44971396"/>
<dbReference type="Proteomes" id="UP000008522">
    <property type="component" value="Plasmid pInt"/>
</dbReference>
<protein>
    <recommendedName>
        <fullName evidence="3">Helix-turn-helix domain-containing protein</fullName>
    </recommendedName>
</protein>
<dbReference type="InterPro" id="IPR036388">
    <property type="entry name" value="WH-like_DNA-bd_sf"/>
</dbReference>
<evidence type="ECO:0000313" key="2">
    <source>
        <dbReference type="Proteomes" id="UP000008522"/>
    </source>
</evidence>
<dbReference type="PATRIC" id="fig|1045858.4.peg.2911"/>
<organism evidence="1 2">
    <name type="scientific">Brachyspira intermedia (strain ATCC 51140 / PWS/A)</name>
    <name type="common">Serpulina intermedia</name>
    <dbReference type="NCBI Taxonomy" id="1045858"/>
    <lineage>
        <taxon>Bacteria</taxon>
        <taxon>Pseudomonadati</taxon>
        <taxon>Spirochaetota</taxon>
        <taxon>Spirochaetia</taxon>
        <taxon>Brachyspirales</taxon>
        <taxon>Brachyspiraceae</taxon>
        <taxon>Brachyspira</taxon>
    </lineage>
</organism>
<evidence type="ECO:0008006" key="3">
    <source>
        <dbReference type="Google" id="ProtNLM"/>
    </source>
</evidence>
<geneLocation type="plasmid" evidence="1 2">
    <name>pInt</name>
</geneLocation>
<dbReference type="InterPro" id="IPR036390">
    <property type="entry name" value="WH_DNA-bd_sf"/>
</dbReference>
<sequence>MSKNNINVLPFISSQNIKYNFFVVPTFLFDFDISELDKFVYAVIYLYIKSDMKKNKKDISYTFCYASNKQIGELLNKSSSTISKSISKLIKNNLIYTTGSRKDNDDRKIYLNKSYINLECDSLYNKIMSQL</sequence>
<dbReference type="RefSeq" id="WP_014486488.1">
    <property type="nucleotide sequence ID" value="NC_017242.1"/>
</dbReference>
<dbReference type="KEGG" id="bip:Bint_4002"/>
<accession>G0EQY5</accession>
<gene>
    <name evidence="1" type="ordered locus">Bint_4002</name>
</gene>
<reference evidence="1 2" key="1">
    <citation type="journal article" date="2011" name="BMC Genomics">
        <title>Complete genome sequence of Brachyspira intermedia reveals unique genomic features in Brachyspira species and phage-mediated horizontal gene transfer.</title>
        <authorList>
            <person name="Hafstrom T."/>
            <person name="Jansson D.S."/>
            <person name="Segerman B."/>
        </authorList>
    </citation>
    <scope>NUCLEOTIDE SEQUENCE [LARGE SCALE GENOMIC DNA]</scope>
    <source>
        <strain evidence="2">ATCC 51140 / PWS/A</strain>
        <plasmid evidence="1">pInt</plasmid>
    </source>
</reference>
<keyword evidence="1" id="KW-0614">Plasmid</keyword>
<dbReference type="AlphaFoldDB" id="G0EQY5"/>
<dbReference type="SUPFAM" id="SSF46785">
    <property type="entry name" value="Winged helix' DNA-binding domain"/>
    <property type="match status" value="1"/>
</dbReference>
<dbReference type="HOGENOM" id="CLU_1923570_0_0_12"/>
<dbReference type="Gene3D" id="1.10.10.10">
    <property type="entry name" value="Winged helix-like DNA-binding domain superfamily/Winged helix DNA-binding domain"/>
    <property type="match status" value="1"/>
</dbReference>
<keyword evidence="2" id="KW-1185">Reference proteome</keyword>
<name>G0EQY5_BRAIP</name>